<dbReference type="InterPro" id="IPR008844">
    <property type="entry name" value="Spore_GerAC-like"/>
</dbReference>
<dbReference type="Pfam" id="PF25198">
    <property type="entry name" value="Spore_GerAC_N"/>
    <property type="match status" value="1"/>
</dbReference>
<keyword evidence="11" id="KW-1185">Reference proteome</keyword>
<keyword evidence="5" id="KW-0472">Membrane</keyword>
<dbReference type="RefSeq" id="WP_175532846.1">
    <property type="nucleotide sequence ID" value="NZ_FOMT01000002.1"/>
</dbReference>
<evidence type="ECO:0000256" key="2">
    <source>
        <dbReference type="ARBA" id="ARBA00007886"/>
    </source>
</evidence>
<dbReference type="PROSITE" id="PS51257">
    <property type="entry name" value="PROKAR_LIPOPROTEIN"/>
    <property type="match status" value="1"/>
</dbReference>
<protein>
    <submittedName>
        <fullName evidence="10">Spore germination protein KC</fullName>
    </submittedName>
</protein>
<evidence type="ECO:0000256" key="6">
    <source>
        <dbReference type="ARBA" id="ARBA00023139"/>
    </source>
</evidence>
<accession>A0A1I1YQE0</accession>
<name>A0A1I1YQE0_9BACL</name>
<proteinExistence type="inferred from homology"/>
<dbReference type="GO" id="GO:0016020">
    <property type="term" value="C:membrane"/>
    <property type="evidence" value="ECO:0007669"/>
    <property type="project" value="UniProtKB-SubCell"/>
</dbReference>
<feature type="domain" description="Spore germination GerAC-like C-terminal" evidence="8">
    <location>
        <begin position="210"/>
        <end position="375"/>
    </location>
</feature>
<dbReference type="InterPro" id="IPR046953">
    <property type="entry name" value="Spore_GerAC-like_C"/>
</dbReference>
<dbReference type="GO" id="GO:0009847">
    <property type="term" value="P:spore germination"/>
    <property type="evidence" value="ECO:0007669"/>
    <property type="project" value="InterPro"/>
</dbReference>
<evidence type="ECO:0000256" key="1">
    <source>
        <dbReference type="ARBA" id="ARBA00004635"/>
    </source>
</evidence>
<dbReference type="InterPro" id="IPR057336">
    <property type="entry name" value="GerAC_N"/>
</dbReference>
<evidence type="ECO:0000256" key="7">
    <source>
        <dbReference type="ARBA" id="ARBA00023288"/>
    </source>
</evidence>
<dbReference type="Pfam" id="PF05504">
    <property type="entry name" value="Spore_GerAC"/>
    <property type="match status" value="1"/>
</dbReference>
<organism evidence="10 11">
    <name type="scientific">Paenibacillus catalpae</name>
    <dbReference type="NCBI Taxonomy" id="1045775"/>
    <lineage>
        <taxon>Bacteria</taxon>
        <taxon>Bacillati</taxon>
        <taxon>Bacillota</taxon>
        <taxon>Bacilli</taxon>
        <taxon>Bacillales</taxon>
        <taxon>Paenibacillaceae</taxon>
        <taxon>Paenibacillus</taxon>
    </lineage>
</organism>
<keyword evidence="6" id="KW-0564">Palmitate</keyword>
<sequence>MRTIKSIAIILLCLFLLTGCWDKAELVEFGYVQAVAFDKTKTGKLKLTTLFFKPTGGSEGSEAGKQSGSRSFTIQSEAHTVFEAIRDISLHFGRKAKWDHMRVILINEKVLQQRDIGDIMDFFARDHEPRGTALVLATKGEAADYLKVKPIIESTLGEQLRSMEIAATRYSAKSIHSSLLDLSIQLHSEVGIALLPYIQLSKKTEELSVSGISIIKGGKQVSSLSPTKIQQLLMLTNQYKEGNIEIPCGKGNKNVKDGLEVLSAKTKVVTFIQKDSLTVKFNTKITGTVSEMHCSSIVNREDESAFKERIRKAVEQEFLDLIDELQTKRLDVIGIGNKIFAKHPAVWKRWRENWDERFDLATFESHVEIQVLHTGVTVGKPYSEYKEK</sequence>
<dbReference type="InterPro" id="IPR038501">
    <property type="entry name" value="Spore_GerAC_C_sf"/>
</dbReference>
<evidence type="ECO:0000256" key="3">
    <source>
        <dbReference type="ARBA" id="ARBA00022544"/>
    </source>
</evidence>
<evidence type="ECO:0000256" key="5">
    <source>
        <dbReference type="ARBA" id="ARBA00023136"/>
    </source>
</evidence>
<dbReference type="PANTHER" id="PTHR35789:SF1">
    <property type="entry name" value="SPORE GERMINATION PROTEIN B3"/>
    <property type="match status" value="1"/>
</dbReference>
<gene>
    <name evidence="10" type="ORF">SAMN05216378_2757</name>
</gene>
<dbReference type="PANTHER" id="PTHR35789">
    <property type="entry name" value="SPORE GERMINATION PROTEIN B3"/>
    <property type="match status" value="1"/>
</dbReference>
<dbReference type="NCBIfam" id="TIGR02887">
    <property type="entry name" value="spore_ger_x_C"/>
    <property type="match status" value="1"/>
</dbReference>
<evidence type="ECO:0000259" key="9">
    <source>
        <dbReference type="Pfam" id="PF25198"/>
    </source>
</evidence>
<evidence type="ECO:0000259" key="8">
    <source>
        <dbReference type="Pfam" id="PF05504"/>
    </source>
</evidence>
<dbReference type="Proteomes" id="UP000198855">
    <property type="component" value="Unassembled WGS sequence"/>
</dbReference>
<reference evidence="11" key="1">
    <citation type="submission" date="2016-10" db="EMBL/GenBank/DDBJ databases">
        <authorList>
            <person name="Varghese N."/>
            <person name="Submissions S."/>
        </authorList>
    </citation>
    <scope>NUCLEOTIDE SEQUENCE [LARGE SCALE GENOMIC DNA]</scope>
    <source>
        <strain evidence="11">CGMCC 1.10784</strain>
    </source>
</reference>
<dbReference type="Gene3D" id="3.30.300.210">
    <property type="entry name" value="Nutrient germinant receptor protein C, domain 3"/>
    <property type="match status" value="1"/>
</dbReference>
<keyword evidence="7" id="KW-0449">Lipoprotein</keyword>
<keyword evidence="4" id="KW-0732">Signal</keyword>
<evidence type="ECO:0000256" key="4">
    <source>
        <dbReference type="ARBA" id="ARBA00022729"/>
    </source>
</evidence>
<evidence type="ECO:0000313" key="10">
    <source>
        <dbReference type="EMBL" id="SFE21737.1"/>
    </source>
</evidence>
<feature type="domain" description="Spore germination protein N-terminal" evidence="9">
    <location>
        <begin position="22"/>
        <end position="199"/>
    </location>
</feature>
<evidence type="ECO:0000313" key="11">
    <source>
        <dbReference type="Proteomes" id="UP000198855"/>
    </source>
</evidence>
<dbReference type="EMBL" id="FOMT01000002">
    <property type="protein sequence ID" value="SFE21737.1"/>
    <property type="molecule type" value="Genomic_DNA"/>
</dbReference>
<dbReference type="AlphaFoldDB" id="A0A1I1YQE0"/>
<dbReference type="STRING" id="1045775.SAMN05216378_2757"/>
<keyword evidence="3" id="KW-0309">Germination</keyword>
<dbReference type="Gene3D" id="6.20.190.10">
    <property type="entry name" value="Nutrient germinant receptor protein C, domain 1"/>
    <property type="match status" value="1"/>
</dbReference>
<comment type="similarity">
    <text evidence="2">Belongs to the GerABKC lipoprotein family.</text>
</comment>
<comment type="subcellular location">
    <subcellularLocation>
        <location evidence="1">Membrane</location>
        <topology evidence="1">Lipid-anchor</topology>
    </subcellularLocation>
</comment>